<name>X1BX08_9ZZZZ</name>
<feature type="non-terminal residue" evidence="1">
    <location>
        <position position="71"/>
    </location>
</feature>
<organism evidence="1">
    <name type="scientific">marine sediment metagenome</name>
    <dbReference type="NCBI Taxonomy" id="412755"/>
    <lineage>
        <taxon>unclassified sequences</taxon>
        <taxon>metagenomes</taxon>
        <taxon>ecological metagenomes</taxon>
    </lineage>
</organism>
<proteinExistence type="predicted"/>
<dbReference type="AlphaFoldDB" id="X1BX08"/>
<accession>X1BX08</accession>
<gene>
    <name evidence="1" type="ORF">S01H4_45585</name>
</gene>
<reference evidence="1" key="1">
    <citation type="journal article" date="2014" name="Front. Microbiol.">
        <title>High frequency of phylogenetically diverse reductive dehalogenase-homologous genes in deep subseafloor sedimentary metagenomes.</title>
        <authorList>
            <person name="Kawai M."/>
            <person name="Futagami T."/>
            <person name="Toyoda A."/>
            <person name="Takaki Y."/>
            <person name="Nishi S."/>
            <person name="Hori S."/>
            <person name="Arai W."/>
            <person name="Tsubouchi T."/>
            <person name="Morono Y."/>
            <person name="Uchiyama I."/>
            <person name="Ito T."/>
            <person name="Fujiyama A."/>
            <person name="Inagaki F."/>
            <person name="Takami H."/>
        </authorList>
    </citation>
    <scope>NUCLEOTIDE SEQUENCE</scope>
    <source>
        <strain evidence="1">Expedition CK06-06</strain>
    </source>
</reference>
<protein>
    <submittedName>
        <fullName evidence="1">Uncharacterized protein</fullName>
    </submittedName>
</protein>
<dbReference type="EMBL" id="BART01025392">
    <property type="protein sequence ID" value="GAH00331.1"/>
    <property type="molecule type" value="Genomic_DNA"/>
</dbReference>
<comment type="caution">
    <text evidence="1">The sequence shown here is derived from an EMBL/GenBank/DDBJ whole genome shotgun (WGS) entry which is preliminary data.</text>
</comment>
<evidence type="ECO:0000313" key="1">
    <source>
        <dbReference type="EMBL" id="GAH00331.1"/>
    </source>
</evidence>
<sequence>MDDSYVSGEDAFDYPTSWGVYIVSGGAPKHGGFRFNSITIPQGATISNAHMEVYVTSTNDDDPKLDIYGND</sequence>